<keyword evidence="1" id="KW-0472">Membrane</keyword>
<keyword evidence="1" id="KW-1133">Transmembrane helix</keyword>
<protein>
    <submittedName>
        <fullName evidence="2">Cytochrome b subunit of formate dehydrogenase</fullName>
    </submittedName>
</protein>
<keyword evidence="3" id="KW-1185">Reference proteome</keyword>
<name>A0ABU0RAC8_9MICO</name>
<feature type="transmembrane region" description="Helical" evidence="1">
    <location>
        <begin position="21"/>
        <end position="40"/>
    </location>
</feature>
<proteinExistence type="predicted"/>
<organism evidence="2 3">
    <name type="scientific">Agromyces ramosus</name>
    <dbReference type="NCBI Taxonomy" id="33879"/>
    <lineage>
        <taxon>Bacteria</taxon>
        <taxon>Bacillati</taxon>
        <taxon>Actinomycetota</taxon>
        <taxon>Actinomycetes</taxon>
        <taxon>Micrococcales</taxon>
        <taxon>Microbacteriaceae</taxon>
        <taxon>Agromyces</taxon>
    </lineage>
</organism>
<evidence type="ECO:0000313" key="2">
    <source>
        <dbReference type="EMBL" id="MDQ0895033.1"/>
    </source>
</evidence>
<feature type="transmembrane region" description="Helical" evidence="1">
    <location>
        <begin position="93"/>
        <end position="109"/>
    </location>
</feature>
<evidence type="ECO:0000256" key="1">
    <source>
        <dbReference type="SAM" id="Phobius"/>
    </source>
</evidence>
<sequence length="192" mass="20096">MDFKTSVTGIEQHQVEAKTRGWRIAVTIAIGVLSGLVFLIGGVDASMPMTVVGIAALCYLTAAVTGLRWMAWAFVAIGSVLVFAAELADVPRWIVLALAGVVLVAIGLIKRRAAATTPQALAMLGYFGVAVVALFLAPTVGLVLAGLALAAHAVWDVVHYRRDVVVNRSLALWCIGLDVFLGTACIVLAITA</sequence>
<feature type="transmembrane region" description="Helical" evidence="1">
    <location>
        <begin position="46"/>
        <end position="62"/>
    </location>
</feature>
<evidence type="ECO:0000313" key="3">
    <source>
        <dbReference type="Proteomes" id="UP001239083"/>
    </source>
</evidence>
<dbReference type="RefSeq" id="WP_307042760.1">
    <property type="nucleotide sequence ID" value="NZ_JAUSYY010000001.1"/>
</dbReference>
<accession>A0ABU0RAC8</accession>
<feature type="transmembrane region" description="Helical" evidence="1">
    <location>
        <begin position="170"/>
        <end position="190"/>
    </location>
</feature>
<comment type="caution">
    <text evidence="2">The sequence shown here is derived from an EMBL/GenBank/DDBJ whole genome shotgun (WGS) entry which is preliminary data.</text>
</comment>
<reference evidence="2 3" key="1">
    <citation type="submission" date="2023-07" db="EMBL/GenBank/DDBJ databases">
        <title>Comparative genomics of wheat-associated soil bacteria to identify genetic determinants of phenazine resistance.</title>
        <authorList>
            <person name="Mouncey N."/>
        </authorList>
    </citation>
    <scope>NUCLEOTIDE SEQUENCE [LARGE SCALE GENOMIC DNA]</scope>
    <source>
        <strain evidence="2 3">V3I3</strain>
    </source>
</reference>
<dbReference type="Proteomes" id="UP001239083">
    <property type="component" value="Unassembled WGS sequence"/>
</dbReference>
<feature type="transmembrane region" description="Helical" evidence="1">
    <location>
        <begin position="69"/>
        <end position="87"/>
    </location>
</feature>
<dbReference type="EMBL" id="JAUSYY010000001">
    <property type="protein sequence ID" value="MDQ0895033.1"/>
    <property type="molecule type" value="Genomic_DNA"/>
</dbReference>
<keyword evidence="1" id="KW-0812">Transmembrane</keyword>
<gene>
    <name evidence="2" type="ORF">QFZ26_002588</name>
</gene>
<feature type="transmembrane region" description="Helical" evidence="1">
    <location>
        <begin position="121"/>
        <end position="150"/>
    </location>
</feature>